<feature type="compositionally biased region" description="Low complexity" evidence="1">
    <location>
        <begin position="1"/>
        <end position="11"/>
    </location>
</feature>
<feature type="compositionally biased region" description="Basic and acidic residues" evidence="1">
    <location>
        <begin position="40"/>
        <end position="55"/>
    </location>
</feature>
<proteinExistence type="predicted"/>
<evidence type="ECO:0000259" key="2">
    <source>
        <dbReference type="PROSITE" id="PS50097"/>
    </source>
</evidence>
<dbReference type="EMBL" id="MU006224">
    <property type="protein sequence ID" value="KAF2827466.1"/>
    <property type="molecule type" value="Genomic_DNA"/>
</dbReference>
<dbReference type="PROSITE" id="PS50097">
    <property type="entry name" value="BTB"/>
    <property type="match status" value="1"/>
</dbReference>
<dbReference type="Proteomes" id="UP000799424">
    <property type="component" value="Unassembled WGS sequence"/>
</dbReference>
<accession>A0A6A7A2Y7</accession>
<name>A0A6A7A2Y7_9PLEO</name>
<keyword evidence="4" id="KW-1185">Reference proteome</keyword>
<feature type="domain" description="BTB" evidence="2">
    <location>
        <begin position="79"/>
        <end position="161"/>
    </location>
</feature>
<dbReference type="OrthoDB" id="3774232at2759"/>
<organism evidence="3 4">
    <name type="scientific">Ophiobolus disseminans</name>
    <dbReference type="NCBI Taxonomy" id="1469910"/>
    <lineage>
        <taxon>Eukaryota</taxon>
        <taxon>Fungi</taxon>
        <taxon>Dikarya</taxon>
        <taxon>Ascomycota</taxon>
        <taxon>Pezizomycotina</taxon>
        <taxon>Dothideomycetes</taxon>
        <taxon>Pleosporomycetidae</taxon>
        <taxon>Pleosporales</taxon>
        <taxon>Pleosporineae</taxon>
        <taxon>Phaeosphaeriaceae</taxon>
        <taxon>Ophiobolus</taxon>
    </lineage>
</organism>
<sequence>MSSWGNIAGGKKVNKNAKKKQNGSLFGNMGTDAVQSSQIKDSEKQDNPTEKETKSFPKKPLKPKINRTHIPAPVPINTSDPIIRFTPNNQDFVSAHRGLLTSGSDYFAGFFRPGPSKYIYGTALAENVVSFVNCPDTLTPAMDVLQAYTQYLYMQVIPMPAEDKFTFLARLYIFGEAVVHATFCNAVMDTFIDLHVKTQKTSFDDVVPLVWERTPEASPMRKLLVDVYAHNLEEDPGLVDVLEALPKGFLVRAMMAMAGVKGKEQGCWEYLEGEGPCDTLVQLAVGPDPPTIMNIHLGVITKSSGFFKSAFKPEWASQLKLYVSWRYTGDIAIPLYQHDDSTSNVIRATEAEKVYVALAHTYIFSERIVDNAYTNAILERIIAAEKAGKWNPGPEFAKVLYAGTLPGCSARRLFADMIGWLAWDDVGQVPGWATWVEGYNKEMLVDIMKSVIQSRKESLRPNPWDMNLGAYLEEEDVGDR</sequence>
<evidence type="ECO:0000313" key="3">
    <source>
        <dbReference type="EMBL" id="KAF2827466.1"/>
    </source>
</evidence>
<feature type="compositionally biased region" description="Basic residues" evidence="1">
    <location>
        <begin position="12"/>
        <end position="21"/>
    </location>
</feature>
<protein>
    <recommendedName>
        <fullName evidence="2">BTB domain-containing protein</fullName>
    </recommendedName>
</protein>
<feature type="compositionally biased region" description="Basic residues" evidence="1">
    <location>
        <begin position="56"/>
        <end position="67"/>
    </location>
</feature>
<dbReference type="AlphaFoldDB" id="A0A6A7A2Y7"/>
<dbReference type="InterPro" id="IPR000210">
    <property type="entry name" value="BTB/POZ_dom"/>
</dbReference>
<evidence type="ECO:0000313" key="4">
    <source>
        <dbReference type="Proteomes" id="UP000799424"/>
    </source>
</evidence>
<dbReference type="PANTHER" id="PTHR47843">
    <property type="entry name" value="BTB DOMAIN-CONTAINING PROTEIN-RELATED"/>
    <property type="match status" value="1"/>
</dbReference>
<evidence type="ECO:0000256" key="1">
    <source>
        <dbReference type="SAM" id="MobiDB-lite"/>
    </source>
</evidence>
<dbReference type="PANTHER" id="PTHR47843:SF2">
    <property type="entry name" value="BTB DOMAIN-CONTAINING PROTEIN"/>
    <property type="match status" value="1"/>
</dbReference>
<reference evidence="3" key="1">
    <citation type="journal article" date="2020" name="Stud. Mycol.">
        <title>101 Dothideomycetes genomes: a test case for predicting lifestyles and emergence of pathogens.</title>
        <authorList>
            <person name="Haridas S."/>
            <person name="Albert R."/>
            <person name="Binder M."/>
            <person name="Bloem J."/>
            <person name="Labutti K."/>
            <person name="Salamov A."/>
            <person name="Andreopoulos B."/>
            <person name="Baker S."/>
            <person name="Barry K."/>
            <person name="Bills G."/>
            <person name="Bluhm B."/>
            <person name="Cannon C."/>
            <person name="Castanera R."/>
            <person name="Culley D."/>
            <person name="Daum C."/>
            <person name="Ezra D."/>
            <person name="Gonzalez J."/>
            <person name="Henrissat B."/>
            <person name="Kuo A."/>
            <person name="Liang C."/>
            <person name="Lipzen A."/>
            <person name="Lutzoni F."/>
            <person name="Magnuson J."/>
            <person name="Mondo S."/>
            <person name="Nolan M."/>
            <person name="Ohm R."/>
            <person name="Pangilinan J."/>
            <person name="Park H.-J."/>
            <person name="Ramirez L."/>
            <person name="Alfaro M."/>
            <person name="Sun H."/>
            <person name="Tritt A."/>
            <person name="Yoshinaga Y."/>
            <person name="Zwiers L.-H."/>
            <person name="Turgeon B."/>
            <person name="Goodwin S."/>
            <person name="Spatafora J."/>
            <person name="Crous P."/>
            <person name="Grigoriev I."/>
        </authorList>
    </citation>
    <scope>NUCLEOTIDE SEQUENCE</scope>
    <source>
        <strain evidence="3">CBS 113818</strain>
    </source>
</reference>
<gene>
    <name evidence="3" type="ORF">CC86DRAFT_405592</name>
</gene>
<feature type="region of interest" description="Disordered" evidence="1">
    <location>
        <begin position="1"/>
        <end position="73"/>
    </location>
</feature>